<evidence type="ECO:0000313" key="4">
    <source>
        <dbReference type="Proteomes" id="UP000247586"/>
    </source>
</evidence>
<dbReference type="InterPro" id="IPR036938">
    <property type="entry name" value="PAP2/HPO_sf"/>
</dbReference>
<keyword evidence="1" id="KW-1133">Transmembrane helix</keyword>
<evidence type="ECO:0000259" key="2">
    <source>
        <dbReference type="SMART" id="SM00014"/>
    </source>
</evidence>
<reference evidence="3" key="1">
    <citation type="submission" date="2018-05" db="EMBL/GenBank/DDBJ databases">
        <title>Complete Genome Sequences of Extremely Thermoacidophilic, Metal-Mobilizing Type-Strain Members of the Archaeal Family Sulfolobaceae: Acidianus brierleyi DSM-1651T, Acidianus sulfidivorans DSM-18786T, Metallosphaera hakonensis DSM-7519T, and Metallosphaera prunae DSM-10039T.</title>
        <authorList>
            <person name="Counts J.A."/>
            <person name="Kelly R.M."/>
        </authorList>
    </citation>
    <scope>NUCLEOTIDE SEQUENCE [LARGE SCALE GENOMIC DNA]</scope>
    <source>
        <strain evidence="3">HO1-1</strain>
    </source>
</reference>
<dbReference type="Gene3D" id="1.20.144.10">
    <property type="entry name" value="Phosphatidic acid phosphatase type 2/haloperoxidase"/>
    <property type="match status" value="1"/>
</dbReference>
<dbReference type="SMART" id="SM00014">
    <property type="entry name" value="acidPPc"/>
    <property type="match status" value="1"/>
</dbReference>
<feature type="transmembrane region" description="Helical" evidence="1">
    <location>
        <begin position="144"/>
        <end position="161"/>
    </location>
</feature>
<dbReference type="GO" id="GO:0042392">
    <property type="term" value="F:sphingosine-1-phosphate phosphatase activity"/>
    <property type="evidence" value="ECO:0007669"/>
    <property type="project" value="TreeGrafter"/>
</dbReference>
<dbReference type="PANTHER" id="PTHR14969:SF13">
    <property type="entry name" value="AT30094P"/>
    <property type="match status" value="1"/>
</dbReference>
<dbReference type="InterPro" id="IPR000326">
    <property type="entry name" value="PAP2/HPO"/>
</dbReference>
<protein>
    <submittedName>
        <fullName evidence="3">UDP-diphosphatase</fullName>
    </submittedName>
</protein>
<dbReference type="EMBL" id="CP029287">
    <property type="protein sequence ID" value="AWR99002.1"/>
    <property type="molecule type" value="Genomic_DNA"/>
</dbReference>
<keyword evidence="1" id="KW-0812">Transmembrane</keyword>
<dbReference type="Proteomes" id="UP000247586">
    <property type="component" value="Chromosome"/>
</dbReference>
<feature type="domain" description="Phosphatidic acid phosphatase type 2/haloperoxidase" evidence="2">
    <location>
        <begin position="76"/>
        <end position="186"/>
    </location>
</feature>
<sequence length="203" mass="23211">MKYYWLTLIAFLVIGIWVKIVSEPNMPLNVYLFQAINYHQVSQLNPVMVFLSKYGREYVWIPLTAILLIFKKTRRVAITLAASFILAIIVGEISKYAFAQGRPFLYIHPDYLLVPPPTDYSFPSGHALIVSDGALVLAKLAPRWLWVVMMIEAILVSYSRVYVGVHWPYDVIAGWLLGGWTALFTVNLERRGILAFVEKFLKA</sequence>
<feature type="transmembrane region" description="Helical" evidence="1">
    <location>
        <begin position="118"/>
        <end position="137"/>
    </location>
</feature>
<evidence type="ECO:0000313" key="3">
    <source>
        <dbReference type="EMBL" id="AWR99002.1"/>
    </source>
</evidence>
<dbReference type="PANTHER" id="PTHR14969">
    <property type="entry name" value="SPHINGOSINE-1-PHOSPHATE PHOSPHOHYDROLASE"/>
    <property type="match status" value="1"/>
</dbReference>
<keyword evidence="1" id="KW-0472">Membrane</keyword>
<name>A0A2U9ISS7_9CREN</name>
<dbReference type="GeneID" id="36834490"/>
<dbReference type="OrthoDB" id="10182at2157"/>
<gene>
    <name evidence="3" type="ORF">DFR87_04070</name>
</gene>
<organism evidence="3 4">
    <name type="scientific">Metallosphaera hakonensis JCM 8857 = DSM 7519</name>
    <dbReference type="NCBI Taxonomy" id="1293036"/>
    <lineage>
        <taxon>Archaea</taxon>
        <taxon>Thermoproteota</taxon>
        <taxon>Thermoprotei</taxon>
        <taxon>Sulfolobales</taxon>
        <taxon>Sulfolobaceae</taxon>
        <taxon>Metallosphaera</taxon>
    </lineage>
</organism>
<feature type="transmembrane region" description="Helical" evidence="1">
    <location>
        <begin position="77"/>
        <end position="98"/>
    </location>
</feature>
<proteinExistence type="predicted"/>
<dbReference type="KEGG" id="mhk:DFR87_04070"/>
<dbReference type="Pfam" id="PF01569">
    <property type="entry name" value="PAP2"/>
    <property type="match status" value="1"/>
</dbReference>
<dbReference type="SUPFAM" id="SSF48317">
    <property type="entry name" value="Acid phosphatase/Vanadium-dependent haloperoxidase"/>
    <property type="match status" value="1"/>
</dbReference>
<dbReference type="STRING" id="1293036.GCA_001315825_01259"/>
<evidence type="ECO:0000256" key="1">
    <source>
        <dbReference type="SAM" id="Phobius"/>
    </source>
</evidence>
<dbReference type="AlphaFoldDB" id="A0A2U9ISS7"/>
<feature type="transmembrane region" description="Helical" evidence="1">
    <location>
        <begin position="167"/>
        <end position="186"/>
    </location>
</feature>
<keyword evidence="4" id="KW-1185">Reference proteome</keyword>
<dbReference type="RefSeq" id="WP_110368955.1">
    <property type="nucleotide sequence ID" value="NZ_CP029287.2"/>
</dbReference>
<accession>A0A2U9ISS7</accession>